<dbReference type="CDD" id="cd18785">
    <property type="entry name" value="SF2_C"/>
    <property type="match status" value="1"/>
</dbReference>
<dbReference type="PROSITE" id="PS51192">
    <property type="entry name" value="HELICASE_ATP_BIND_1"/>
    <property type="match status" value="1"/>
</dbReference>
<dbReference type="PROSITE" id="PS00092">
    <property type="entry name" value="N6_MTASE"/>
    <property type="match status" value="1"/>
</dbReference>
<sequence length="1767" mass="198366">MAVAEVETQTETNLGTSIDSVEQESRNEQAFYTLLDRMREVAHSERDKGDLFERLMCQVLAIASPYSERYTKVQLYKDWAAEHPECVPNARDIGIDLVATLIESEWQGPNKEARYCAIQCKFYEQDSSVPKAEIDSFISASSTKYFAERLLVATNKGWSANTEQTIKAQDKTTKVLSLEKLKHLNVDWTQYLQDGTVKLQAKRELRKYQEEAINNVILGFKTHDRGKLIMACGTGKTFTSLKLAERLVGQHGLVLFLVPSLALLSQTLDDWTQQSRAKMTAIPVCSDSTIGDSARPLDPEDDSPESFLADHELSYPATTDAKSLAEKVVTAFARYETRTDLGLTVVFSTYQSLDVIHEAQEQYDMMDFDLIICDEAHRTAGAYLFNDLKEKEKTKANKGKAKKGKSKKAVEPSTDDILAPQSADSPDWDVEAESLFTRVHNEQYVHGRKRLYMTATPKIYGKKPKEQEGLGDAVLYSMDNEQIFGPVFYSLNFDMAVKLGCLVDYKVLVLVCDQKDVPQEKLLENFSKTQTARVIGTWKALNKFGSKDDLANNKEPMRRAVAFAQRIDLDGLPAGRKRDMTVASKQFTAGFNAVVNDYKHHVLERGQEAIARGETPSPEYQEILERGCECDCEHIDGGMSSVEKDSKLNWLKEEPQDGHCKILFNVRCLSEGVDVPSLDAVAFLSPRKSEVEVVQIVGRVMRRAPNKIRGYVIIPVVTTNPMAPEEVLSNSPEFKIVWQVLCALKSINPNRVIADLSLNKLDGHIEIISTHTAYIQHKEPKKGDGPLPPKPDPKIEIPRWDFSEAAAIVEHFSSIILKKMGNRREWEDWAQDVGEICSRQVEHIKAMVGDDATAENHKAFADFKTELAAATRVKLSDDDVVEMLAQHIVIKPVLDELFRGYPFTEKNAIASAMTKMLERLDANGLTRTNDELKGFYQSVGFRMENVTSVSDRQKVIVDLFDRFFKVAFPKQQDKLGIVYTPIEVVDFMTHSVNDILKQEFGCTFSTHGVHVLDPFTGTGTFIARLLTSGLIAPEDLEYKYAHDLHAFEILPLAYYIASINIESVHNELYQEHHNGETLPVESYKANDITVLTDTFSSSATQTELTELTTLSDNIKRRKAVESMDLRVIIGNPPYSVGQDSQNDDNQNESYPELDARIAETYVEKAGKITNKNSLYDSYIRAFRWASDKIKDRGVVAFVTNAGWLDTTSANGMRRCLQEDFSSVYVFHLKGNQRTTAGEQSLKEGGKIFGSGSRAPIAITILVKNHDAAAQGQIHFACVDDYLSREDKLKQLTEIGSVLNPELNLTTIIPDAYGDWLNQRRDDFNHFISVDGKNNDGLAVFANYSCGLQTNRDSWSYNSSQQTIARNFECCIAAYNEQVKLAKDQGKVFTKNNDPTKIKWSSSLESKLARGIYSESFTPRKIELAIYRPYVRQWVYNDPLWIHRIYQMPSLFPFAGAQNLTIVSNGVGRKNISYLMTNKITDLNIMDSGSQCFPRYLYRPVGETAKATKVTKAKTSGQADLFAGSDASELDASNNQSGDQMVINGYVREDAIKPEAVEHFRAAYAGHEAEIDADSVFYYIYGILHSKDYRATYANNLQKELPRIPRVATFEDFKAFEKAGRALADLHVNYEQVEPYAGCKVSGLEDGADASDLRVTKLKYGKIAGKKGNAALDKTKIVYNDQITISGIPLEVQDYVVNKKSALDWVVERCGVSVDKASQIVNDFNNMAEEMGDPQYILHLILRVITVSLETNKIVASLPALRIHPLDQ</sequence>
<dbReference type="InterPro" id="IPR053980">
    <property type="entry name" value="ISP_coupler"/>
</dbReference>
<name>A0A9D1WEV3_9GAMM</name>
<accession>A0A9D1WEV3</accession>
<dbReference type="EMBL" id="DXEV01000216">
    <property type="protein sequence ID" value="HIX57935.1"/>
    <property type="molecule type" value="Genomic_DNA"/>
</dbReference>
<dbReference type="InterPro" id="IPR041635">
    <property type="entry name" value="Type_ISP_LLaBIII_C"/>
</dbReference>
<keyword evidence="1" id="KW-0489">Methyltransferase</keyword>
<dbReference type="InterPro" id="IPR014001">
    <property type="entry name" value="Helicase_ATP-bd"/>
</dbReference>
<keyword evidence="6" id="KW-0378">Hydrolase</keyword>
<feature type="compositionally biased region" description="Polar residues" evidence="3">
    <location>
        <begin position="7"/>
        <end position="20"/>
    </location>
</feature>
<feature type="region of interest" description="Disordered" evidence="3">
    <location>
        <begin position="1"/>
        <end position="22"/>
    </location>
</feature>
<keyword evidence="2" id="KW-0808">Transferase</keyword>
<dbReference type="GO" id="GO:0005829">
    <property type="term" value="C:cytosol"/>
    <property type="evidence" value="ECO:0007669"/>
    <property type="project" value="TreeGrafter"/>
</dbReference>
<dbReference type="InterPro" id="IPR002052">
    <property type="entry name" value="DNA_methylase_N6_adenine_CS"/>
</dbReference>
<proteinExistence type="predicted"/>
<feature type="domain" description="Helicase ATP-binding" evidence="4">
    <location>
        <begin position="217"/>
        <end position="457"/>
    </location>
</feature>
<dbReference type="GO" id="GO:0009007">
    <property type="term" value="F:site-specific DNA-methyltransferase (adenine-specific) activity"/>
    <property type="evidence" value="ECO:0007669"/>
    <property type="project" value="UniProtKB-EC"/>
</dbReference>
<dbReference type="Gene3D" id="3.40.50.300">
    <property type="entry name" value="P-loop containing nucleotide triphosphate hydrolases"/>
    <property type="match status" value="2"/>
</dbReference>
<dbReference type="Gene3D" id="3.40.50.150">
    <property type="entry name" value="Vaccinia Virus protein VP39"/>
    <property type="match status" value="1"/>
</dbReference>
<dbReference type="PROSITE" id="PS51194">
    <property type="entry name" value="HELICASE_CTER"/>
    <property type="match status" value="1"/>
</dbReference>
<dbReference type="GO" id="GO:0004386">
    <property type="term" value="F:helicase activity"/>
    <property type="evidence" value="ECO:0007669"/>
    <property type="project" value="UniProtKB-KW"/>
</dbReference>
<dbReference type="GO" id="GO:0006304">
    <property type="term" value="P:DNA modification"/>
    <property type="evidence" value="ECO:0007669"/>
    <property type="project" value="InterPro"/>
</dbReference>
<dbReference type="SUPFAM" id="SSF52540">
    <property type="entry name" value="P-loop containing nucleoside triphosphate hydrolases"/>
    <property type="match status" value="1"/>
</dbReference>
<reference evidence="6" key="1">
    <citation type="journal article" date="2021" name="PeerJ">
        <title>Extensive microbial diversity within the chicken gut microbiome revealed by metagenomics and culture.</title>
        <authorList>
            <person name="Gilroy R."/>
            <person name="Ravi A."/>
            <person name="Getino M."/>
            <person name="Pursley I."/>
            <person name="Horton D.L."/>
            <person name="Alikhan N.F."/>
            <person name="Baker D."/>
            <person name="Gharbi K."/>
            <person name="Hall N."/>
            <person name="Watson M."/>
            <person name="Adriaenssens E.M."/>
            <person name="Foster-Nyarko E."/>
            <person name="Jarju S."/>
            <person name="Secka A."/>
            <person name="Antonio M."/>
            <person name="Oren A."/>
            <person name="Chaudhuri R.R."/>
            <person name="La Ragione R."/>
            <person name="Hildebrand F."/>
            <person name="Pallen M.J."/>
        </authorList>
    </citation>
    <scope>NUCLEOTIDE SEQUENCE</scope>
    <source>
        <strain evidence="6">USASDec5-558</strain>
    </source>
</reference>
<feature type="domain" description="Helicase C-terminal" evidence="5">
    <location>
        <begin position="594"/>
        <end position="762"/>
    </location>
</feature>
<dbReference type="PANTHER" id="PTHR47396:SF1">
    <property type="entry name" value="ATP-DEPENDENT HELICASE IRC3-RELATED"/>
    <property type="match status" value="1"/>
</dbReference>
<dbReference type="InterPro" id="IPR001650">
    <property type="entry name" value="Helicase_C-like"/>
</dbReference>
<evidence type="ECO:0000313" key="6">
    <source>
        <dbReference type="EMBL" id="HIX57935.1"/>
    </source>
</evidence>
<dbReference type="GO" id="GO:0003677">
    <property type="term" value="F:DNA binding"/>
    <property type="evidence" value="ECO:0007669"/>
    <property type="project" value="InterPro"/>
</dbReference>
<organism evidence="6 7">
    <name type="scientific">Candidatus Anaerobiospirillum pullistercoris</name>
    <dbReference type="NCBI Taxonomy" id="2838452"/>
    <lineage>
        <taxon>Bacteria</taxon>
        <taxon>Pseudomonadati</taxon>
        <taxon>Pseudomonadota</taxon>
        <taxon>Gammaproteobacteria</taxon>
        <taxon>Aeromonadales</taxon>
        <taxon>Succinivibrionaceae</taxon>
        <taxon>Anaerobiospirillum</taxon>
    </lineage>
</organism>
<dbReference type="InterPro" id="IPR011639">
    <property type="entry name" value="MethylTrfase_TaqI-like_dom"/>
</dbReference>
<dbReference type="SUPFAM" id="SSF53335">
    <property type="entry name" value="S-adenosyl-L-methionine-dependent methyltransferases"/>
    <property type="match status" value="1"/>
</dbReference>
<dbReference type="PANTHER" id="PTHR47396">
    <property type="entry name" value="TYPE I RESTRICTION ENZYME ECOKI R PROTEIN"/>
    <property type="match status" value="1"/>
</dbReference>
<dbReference type="InterPro" id="IPR027417">
    <property type="entry name" value="P-loop_NTPase"/>
</dbReference>
<dbReference type="InterPro" id="IPR039442">
    <property type="entry name" value="Mrr-like_dom"/>
</dbReference>
<reference evidence="6" key="2">
    <citation type="submission" date="2021-04" db="EMBL/GenBank/DDBJ databases">
        <authorList>
            <person name="Gilroy R."/>
        </authorList>
    </citation>
    <scope>NUCLEOTIDE SEQUENCE</scope>
    <source>
        <strain evidence="6">USASDec5-558</strain>
    </source>
</reference>
<dbReference type="InterPro" id="IPR050742">
    <property type="entry name" value="Helicase_Restrict-Modif_Enz"/>
</dbReference>
<keyword evidence="6" id="KW-0347">Helicase</keyword>
<keyword evidence="6" id="KW-0067">ATP-binding</keyword>
<protein>
    <submittedName>
        <fullName evidence="6">DEAD/DEAH box helicase family protein</fullName>
    </submittedName>
</protein>
<evidence type="ECO:0000259" key="5">
    <source>
        <dbReference type="PROSITE" id="PS51194"/>
    </source>
</evidence>
<dbReference type="Proteomes" id="UP000886829">
    <property type="component" value="Unassembled WGS sequence"/>
</dbReference>
<gene>
    <name evidence="6" type="ORF">H9850_10770</name>
</gene>
<dbReference type="SMART" id="SM00487">
    <property type="entry name" value="DEXDc"/>
    <property type="match status" value="1"/>
</dbReference>
<dbReference type="PRINTS" id="PR00507">
    <property type="entry name" value="N12N6MTFRASE"/>
</dbReference>
<keyword evidence="6" id="KW-0547">Nucleotide-binding</keyword>
<dbReference type="GO" id="GO:0016787">
    <property type="term" value="F:hydrolase activity"/>
    <property type="evidence" value="ECO:0007669"/>
    <property type="project" value="InterPro"/>
</dbReference>
<feature type="compositionally biased region" description="Basic residues" evidence="3">
    <location>
        <begin position="396"/>
        <end position="407"/>
    </location>
</feature>
<evidence type="ECO:0000256" key="2">
    <source>
        <dbReference type="ARBA" id="ARBA00022679"/>
    </source>
</evidence>
<dbReference type="Pfam" id="PF18135">
    <property type="entry name" value="Type_ISP_C"/>
    <property type="match status" value="1"/>
</dbReference>
<dbReference type="InterPro" id="IPR029063">
    <property type="entry name" value="SAM-dependent_MTases_sf"/>
</dbReference>
<comment type="caution">
    <text evidence="6">The sequence shown here is derived from an EMBL/GenBank/DDBJ whole genome shotgun (WGS) entry which is preliminary data.</text>
</comment>
<dbReference type="Pfam" id="PF07669">
    <property type="entry name" value="Eco57I"/>
    <property type="match status" value="1"/>
</dbReference>
<evidence type="ECO:0000256" key="3">
    <source>
        <dbReference type="SAM" id="MobiDB-lite"/>
    </source>
</evidence>
<evidence type="ECO:0000256" key="1">
    <source>
        <dbReference type="ARBA" id="ARBA00022603"/>
    </source>
</evidence>
<dbReference type="SMART" id="SM00490">
    <property type="entry name" value="HELICc"/>
    <property type="match status" value="1"/>
</dbReference>
<dbReference type="Pfam" id="PF00271">
    <property type="entry name" value="Helicase_C"/>
    <property type="match status" value="1"/>
</dbReference>
<dbReference type="GO" id="GO:0032259">
    <property type="term" value="P:methylation"/>
    <property type="evidence" value="ECO:0007669"/>
    <property type="project" value="UniProtKB-KW"/>
</dbReference>
<feature type="region of interest" description="Disordered" evidence="3">
    <location>
        <begin position="394"/>
        <end position="423"/>
    </location>
</feature>
<dbReference type="GO" id="GO:0005524">
    <property type="term" value="F:ATP binding"/>
    <property type="evidence" value="ECO:0007669"/>
    <property type="project" value="InterPro"/>
</dbReference>
<dbReference type="Pfam" id="PF13156">
    <property type="entry name" value="Mrr_cat_2"/>
    <property type="match status" value="1"/>
</dbReference>
<evidence type="ECO:0000259" key="4">
    <source>
        <dbReference type="PROSITE" id="PS51192"/>
    </source>
</evidence>
<evidence type="ECO:0000313" key="7">
    <source>
        <dbReference type="Proteomes" id="UP000886829"/>
    </source>
</evidence>
<dbReference type="Pfam" id="PF04851">
    <property type="entry name" value="ResIII"/>
    <property type="match status" value="1"/>
</dbReference>
<dbReference type="InterPro" id="IPR006935">
    <property type="entry name" value="Helicase/UvrB_N"/>
</dbReference>
<dbReference type="Pfam" id="PF22240">
    <property type="entry name" value="ISP_coupler"/>
    <property type="match status" value="1"/>
</dbReference>